<dbReference type="AlphaFoldDB" id="T1B3Y3"/>
<proteinExistence type="predicted"/>
<reference evidence="2" key="2">
    <citation type="journal article" date="2014" name="ISME J.">
        <title>Microbial stratification in low pH oxic and suboxic macroscopic growths along an acid mine drainage.</title>
        <authorList>
            <person name="Mendez-Garcia C."/>
            <person name="Mesa V."/>
            <person name="Sprenger R.R."/>
            <person name="Richter M."/>
            <person name="Diez M.S."/>
            <person name="Solano J."/>
            <person name="Bargiela R."/>
            <person name="Golyshina O.V."/>
            <person name="Manteca A."/>
            <person name="Ramos J.L."/>
            <person name="Gallego J.R."/>
            <person name="Llorente I."/>
            <person name="Martins Dos Santos V.A."/>
            <person name="Jensen O.N."/>
            <person name="Pelaez A.I."/>
            <person name="Sanchez J."/>
            <person name="Ferrer M."/>
        </authorList>
    </citation>
    <scope>NUCLEOTIDE SEQUENCE</scope>
</reference>
<dbReference type="InterPro" id="IPR001173">
    <property type="entry name" value="Glyco_trans_2-like"/>
</dbReference>
<dbReference type="Pfam" id="PF00535">
    <property type="entry name" value="Glycos_transf_2"/>
    <property type="match status" value="1"/>
</dbReference>
<comment type="caution">
    <text evidence="2">The sequence shown here is derived from an EMBL/GenBank/DDBJ whole genome shotgun (WGS) entry which is preliminary data.</text>
</comment>
<sequence>CSEVQRQPPGRPLPSVSVIIGAYSRETFVTAAVQSVLDQTLDRDRIEIIVTKNFPSAPVDEFLARKGVISLLDPDPRIGPWLLRAIRKSRAPLIAFLDDDDLFDPVRLQQVVEVFRTHPDVGYYRNRVSVIGPDGFPIPRKAWAPNEVDPVFDRTGPLHVAADSKVAALPTIRRTYSYFNSSTIVIRRQVLTEELSPRFVAYQNPDPFLFVAGVASQYELYLDDRRLTQYRHHGTNVTGQISSLRHGLEDSSRLARLCRDLHLPGYSAWFDSRSTQIEKRLLVGTLMARVVRPQHSLRGRERGA</sequence>
<protein>
    <submittedName>
        <fullName evidence="2">Glycosyl transferase, family 2</fullName>
        <ecNumber evidence="2">2.-.-.-</ecNumber>
    </submittedName>
</protein>
<dbReference type="SUPFAM" id="SSF53448">
    <property type="entry name" value="Nucleotide-diphospho-sugar transferases"/>
    <property type="match status" value="1"/>
</dbReference>
<dbReference type="EMBL" id="AUZY01008054">
    <property type="protein sequence ID" value="EQD47529.1"/>
    <property type="molecule type" value="Genomic_DNA"/>
</dbReference>
<dbReference type="PANTHER" id="PTHR22916:SF3">
    <property type="entry name" value="UDP-GLCNAC:BETAGAL BETA-1,3-N-ACETYLGLUCOSAMINYLTRANSFERASE-LIKE PROTEIN 1"/>
    <property type="match status" value="1"/>
</dbReference>
<keyword evidence="2" id="KW-0808">Transferase</keyword>
<organism evidence="2">
    <name type="scientific">mine drainage metagenome</name>
    <dbReference type="NCBI Taxonomy" id="410659"/>
    <lineage>
        <taxon>unclassified sequences</taxon>
        <taxon>metagenomes</taxon>
        <taxon>ecological metagenomes</taxon>
    </lineage>
</organism>
<reference evidence="2" key="1">
    <citation type="submission" date="2013-08" db="EMBL/GenBank/DDBJ databases">
        <authorList>
            <person name="Mendez C."/>
            <person name="Richter M."/>
            <person name="Ferrer M."/>
            <person name="Sanchez J."/>
        </authorList>
    </citation>
    <scope>NUCLEOTIDE SEQUENCE</scope>
</reference>
<gene>
    <name evidence="2" type="ORF">B1B_12303</name>
</gene>
<dbReference type="EC" id="2.-.-.-" evidence="2"/>
<dbReference type="InterPro" id="IPR029044">
    <property type="entry name" value="Nucleotide-diphossugar_trans"/>
</dbReference>
<accession>T1B3Y3</accession>
<dbReference type="GO" id="GO:0016758">
    <property type="term" value="F:hexosyltransferase activity"/>
    <property type="evidence" value="ECO:0007669"/>
    <property type="project" value="UniProtKB-ARBA"/>
</dbReference>
<evidence type="ECO:0000313" key="2">
    <source>
        <dbReference type="EMBL" id="EQD47529.1"/>
    </source>
</evidence>
<feature type="non-terminal residue" evidence="2">
    <location>
        <position position="1"/>
    </location>
</feature>
<feature type="domain" description="Glycosyltransferase 2-like" evidence="1">
    <location>
        <begin position="17"/>
        <end position="142"/>
    </location>
</feature>
<dbReference type="PANTHER" id="PTHR22916">
    <property type="entry name" value="GLYCOSYLTRANSFERASE"/>
    <property type="match status" value="1"/>
</dbReference>
<feature type="non-terminal residue" evidence="2">
    <location>
        <position position="304"/>
    </location>
</feature>
<name>T1B3Y3_9ZZZZ</name>
<evidence type="ECO:0000259" key="1">
    <source>
        <dbReference type="Pfam" id="PF00535"/>
    </source>
</evidence>
<dbReference type="Gene3D" id="3.90.550.10">
    <property type="entry name" value="Spore Coat Polysaccharide Biosynthesis Protein SpsA, Chain A"/>
    <property type="match status" value="1"/>
</dbReference>